<comment type="caution">
    <text evidence="1">The sequence shown here is derived from an EMBL/GenBank/DDBJ whole genome shotgun (WGS) entry which is preliminary data.</text>
</comment>
<proteinExistence type="predicted"/>
<dbReference type="AlphaFoldDB" id="K2S6R7"/>
<name>K2S6R7_MACPH</name>
<dbReference type="HOGENOM" id="CLU_1907099_0_0_1"/>
<evidence type="ECO:0000313" key="2">
    <source>
        <dbReference type="Proteomes" id="UP000007129"/>
    </source>
</evidence>
<dbReference type="EMBL" id="AHHD01000447">
    <property type="protein sequence ID" value="EKG12560.1"/>
    <property type="molecule type" value="Genomic_DNA"/>
</dbReference>
<accession>K2S6R7</accession>
<reference evidence="1 2" key="1">
    <citation type="journal article" date="2012" name="BMC Genomics">
        <title>Tools to kill: Genome of one of the most destructive plant pathogenic fungi Macrophomina phaseolina.</title>
        <authorList>
            <person name="Islam M.S."/>
            <person name="Haque M.S."/>
            <person name="Islam M.M."/>
            <person name="Emdad E.M."/>
            <person name="Halim A."/>
            <person name="Hossen Q.M.M."/>
            <person name="Hossain M.Z."/>
            <person name="Ahmed B."/>
            <person name="Rahim S."/>
            <person name="Rahman M.S."/>
            <person name="Alam M.M."/>
            <person name="Hou S."/>
            <person name="Wan X."/>
            <person name="Saito J.A."/>
            <person name="Alam M."/>
        </authorList>
    </citation>
    <scope>NUCLEOTIDE SEQUENCE [LARGE SCALE GENOMIC DNA]</scope>
    <source>
        <strain evidence="1 2">MS6</strain>
    </source>
</reference>
<gene>
    <name evidence="1" type="ORF">MPH_10310</name>
</gene>
<dbReference type="VEuPathDB" id="FungiDB:MPH_10310"/>
<dbReference type="Proteomes" id="UP000007129">
    <property type="component" value="Unassembled WGS sequence"/>
</dbReference>
<protein>
    <submittedName>
        <fullName evidence="1">Uncharacterized protein</fullName>
    </submittedName>
</protein>
<sequence length="133" mass="14702">MPASRRISSPRYASLWYLLEKMDAGSKPAIPSYMPSLCMLASSSFCGVKHCNTITFGRPSKVLSPRRTTDGVTDMATPHLRWKENTYIDTSKEAFIFVKVTTIGPRETLKHSSVSACPRRCGAAPPIPHMTVI</sequence>
<organism evidence="1 2">
    <name type="scientific">Macrophomina phaseolina (strain MS6)</name>
    <name type="common">Charcoal rot fungus</name>
    <dbReference type="NCBI Taxonomy" id="1126212"/>
    <lineage>
        <taxon>Eukaryota</taxon>
        <taxon>Fungi</taxon>
        <taxon>Dikarya</taxon>
        <taxon>Ascomycota</taxon>
        <taxon>Pezizomycotina</taxon>
        <taxon>Dothideomycetes</taxon>
        <taxon>Dothideomycetes incertae sedis</taxon>
        <taxon>Botryosphaeriales</taxon>
        <taxon>Botryosphaeriaceae</taxon>
        <taxon>Macrophomina</taxon>
    </lineage>
</organism>
<evidence type="ECO:0000313" key="1">
    <source>
        <dbReference type="EMBL" id="EKG12560.1"/>
    </source>
</evidence>
<dbReference type="InParanoid" id="K2S6R7"/>